<proteinExistence type="predicted"/>
<protein>
    <submittedName>
        <fullName evidence="2">Uncharacterized protein</fullName>
    </submittedName>
</protein>
<evidence type="ECO:0000313" key="3">
    <source>
        <dbReference type="Proteomes" id="UP001439008"/>
    </source>
</evidence>
<accession>A0ABV2AKP8</accession>
<dbReference type="Proteomes" id="UP001439008">
    <property type="component" value="Unassembled WGS sequence"/>
</dbReference>
<reference evidence="2 3" key="1">
    <citation type="journal article" date="2024" name="BMC Biol.">
        <title>Comparative genomics of Ascetosporea gives new insight into the evolutionary basis for animal parasitism in Rhizaria.</title>
        <authorList>
            <person name="Hiltunen Thoren M."/>
            <person name="Onut-Brannstrom I."/>
            <person name="Alfjorden A."/>
            <person name="Peckova H."/>
            <person name="Swords F."/>
            <person name="Hooper C."/>
            <person name="Holzer A.S."/>
            <person name="Bass D."/>
            <person name="Burki F."/>
        </authorList>
    </citation>
    <scope>NUCLEOTIDE SEQUENCE [LARGE SCALE GENOMIC DNA]</scope>
    <source>
        <strain evidence="2">20-A016</strain>
    </source>
</reference>
<gene>
    <name evidence="2" type="ORF">MHBO_001753</name>
</gene>
<organism evidence="2 3">
    <name type="scientific">Bonamia ostreae</name>
    <dbReference type="NCBI Taxonomy" id="126728"/>
    <lineage>
        <taxon>Eukaryota</taxon>
        <taxon>Sar</taxon>
        <taxon>Rhizaria</taxon>
        <taxon>Endomyxa</taxon>
        <taxon>Ascetosporea</taxon>
        <taxon>Haplosporida</taxon>
        <taxon>Bonamia</taxon>
    </lineage>
</organism>
<keyword evidence="3" id="KW-1185">Reference proteome</keyword>
<dbReference type="EMBL" id="JBDODL010000481">
    <property type="protein sequence ID" value="MES1920024.1"/>
    <property type="molecule type" value="Genomic_DNA"/>
</dbReference>
<feature type="region of interest" description="Disordered" evidence="1">
    <location>
        <begin position="344"/>
        <end position="400"/>
    </location>
</feature>
<name>A0ABV2AKP8_9EUKA</name>
<feature type="compositionally biased region" description="Basic residues" evidence="1">
    <location>
        <begin position="360"/>
        <end position="375"/>
    </location>
</feature>
<sequence length="464" mass="54759">MADLYNRKRDKYKNSTSKEVKNILKYMKRMIIAMTNLYHRVKKKHIKKEDLSKNIEKRWKKAFNQKSDITRKEGALNEIEKNFDKKSVSYKNIATIKKPSIEGVAVIDHKVTNKERNILTRFGDNFSYEQSLEEDIKSMIDLYTVKKNELKNIASPNVKFILEYMKSKIDKITDLCNRIKNKRTNFKIANDFDRKMNKRVSKTNEGDFINENNVTKEDKNAITKDIATIVATEEKNYFNKKKMILEKVASIIARLMEGKFGPKKENDILNQKKSMPKVKIIETGNYLELNKMVFHEKGIKGTSFCNAVKEDEDKTIKNNKNELPLNNKVKCFYEVNLNISDNTKSAEKKKSEYEKLNPQNKKKRRRRRHSSHKKKDNTDKQIAVTKAEKSKGTESHQTINKNEMLLKKIEKTDLQKPKRSIEIMKLHLQKTCTKRSDCFTCWRQKNFDNCHRKKFVEENKCKKD</sequence>
<evidence type="ECO:0000313" key="2">
    <source>
        <dbReference type="EMBL" id="MES1920024.1"/>
    </source>
</evidence>
<evidence type="ECO:0000256" key="1">
    <source>
        <dbReference type="SAM" id="MobiDB-lite"/>
    </source>
</evidence>
<comment type="caution">
    <text evidence="2">The sequence shown here is derived from an EMBL/GenBank/DDBJ whole genome shotgun (WGS) entry which is preliminary data.</text>
</comment>
<feature type="compositionally biased region" description="Basic and acidic residues" evidence="1">
    <location>
        <begin position="344"/>
        <end position="355"/>
    </location>
</feature>